<dbReference type="AlphaFoldDB" id="A0A151JP59"/>
<feature type="non-terminal residue" evidence="1">
    <location>
        <position position="1"/>
    </location>
</feature>
<dbReference type="SUPFAM" id="SSF56219">
    <property type="entry name" value="DNase I-like"/>
    <property type="match status" value="1"/>
</dbReference>
<evidence type="ECO:0008006" key="3">
    <source>
        <dbReference type="Google" id="ProtNLM"/>
    </source>
</evidence>
<evidence type="ECO:0000313" key="1">
    <source>
        <dbReference type="EMBL" id="KYN28168.1"/>
    </source>
</evidence>
<organism evidence="1 2">
    <name type="scientific">Trachymyrmex cornetzi</name>
    <dbReference type="NCBI Taxonomy" id="471704"/>
    <lineage>
        <taxon>Eukaryota</taxon>
        <taxon>Metazoa</taxon>
        <taxon>Ecdysozoa</taxon>
        <taxon>Arthropoda</taxon>
        <taxon>Hexapoda</taxon>
        <taxon>Insecta</taxon>
        <taxon>Pterygota</taxon>
        <taxon>Neoptera</taxon>
        <taxon>Endopterygota</taxon>
        <taxon>Hymenoptera</taxon>
        <taxon>Apocrita</taxon>
        <taxon>Aculeata</taxon>
        <taxon>Formicoidea</taxon>
        <taxon>Formicidae</taxon>
        <taxon>Myrmicinae</taxon>
        <taxon>Trachymyrmex</taxon>
    </lineage>
</organism>
<dbReference type="Gene3D" id="3.60.10.10">
    <property type="entry name" value="Endonuclease/exonuclease/phosphatase"/>
    <property type="match status" value="1"/>
</dbReference>
<gene>
    <name evidence="1" type="ORF">ALC57_02414</name>
</gene>
<proteinExistence type="predicted"/>
<protein>
    <recommendedName>
        <fullName evidence="3">Endonuclease/exonuclease/phosphatase domain-containing protein</fullName>
    </recommendedName>
</protein>
<dbReference type="PANTHER" id="PTHR33776">
    <property type="entry name" value="ENDO/EXONUCLEASE/PHOSPHATASE DOMAIN-CONTAINING PROTEIN"/>
    <property type="match status" value="1"/>
</dbReference>
<sequence>LRNSVDSGSADIDNFVLVRSDRSTSRGDGIASYVEESLRFSPIDLGIPPVGTLTDIVAVSLYLARGRVVIICVYPSTFSAFLSDLRYIESCLFYAACITDAIVCLGNFNTNVLGQTDHNAKLLLDIASLFSLMQLIDNPTRLTSNLSTILDLMFVLSSINVFECVVSDAISVSDHLTIYAMLAISRSRRPGRVSLSRNIHAIRPDDIECQLGLID</sequence>
<dbReference type="EMBL" id="KQ978812">
    <property type="protein sequence ID" value="KYN28168.1"/>
    <property type="molecule type" value="Genomic_DNA"/>
</dbReference>
<accession>A0A151JP59</accession>
<reference evidence="1 2" key="1">
    <citation type="submission" date="2015-09" db="EMBL/GenBank/DDBJ databases">
        <title>Trachymyrmex cornetzi WGS genome.</title>
        <authorList>
            <person name="Nygaard S."/>
            <person name="Hu H."/>
            <person name="Boomsma J."/>
            <person name="Zhang G."/>
        </authorList>
    </citation>
    <scope>NUCLEOTIDE SEQUENCE [LARGE SCALE GENOMIC DNA]</scope>
    <source>
        <strain evidence="1">Tcor2-1</strain>
        <tissue evidence="1">Whole body</tissue>
    </source>
</reference>
<keyword evidence="2" id="KW-1185">Reference proteome</keyword>
<evidence type="ECO:0000313" key="2">
    <source>
        <dbReference type="Proteomes" id="UP000078492"/>
    </source>
</evidence>
<dbReference type="InterPro" id="IPR036691">
    <property type="entry name" value="Endo/exonu/phosph_ase_sf"/>
</dbReference>
<name>A0A151JP59_9HYME</name>
<dbReference type="PANTHER" id="PTHR33776:SF3">
    <property type="entry name" value="PHD-TYPE DOMAIN-CONTAINING PROTEIN"/>
    <property type="match status" value="1"/>
</dbReference>
<dbReference type="Proteomes" id="UP000078492">
    <property type="component" value="Unassembled WGS sequence"/>
</dbReference>